<keyword evidence="3" id="KW-1185">Reference proteome</keyword>
<feature type="region of interest" description="Disordered" evidence="1">
    <location>
        <begin position="1"/>
        <end position="59"/>
    </location>
</feature>
<evidence type="ECO:0000256" key="1">
    <source>
        <dbReference type="SAM" id="MobiDB-lite"/>
    </source>
</evidence>
<comment type="caution">
    <text evidence="2">The sequence shown here is derived from an EMBL/GenBank/DDBJ whole genome shotgun (WGS) entry which is preliminary data.</text>
</comment>
<organism evidence="2 3">
    <name type="scientific">Roseobacter cerasinus</name>
    <dbReference type="NCBI Taxonomy" id="2602289"/>
    <lineage>
        <taxon>Bacteria</taxon>
        <taxon>Pseudomonadati</taxon>
        <taxon>Pseudomonadota</taxon>
        <taxon>Alphaproteobacteria</taxon>
        <taxon>Rhodobacterales</taxon>
        <taxon>Roseobacteraceae</taxon>
        <taxon>Roseobacter</taxon>
    </lineage>
</organism>
<dbReference type="EMBL" id="BLIV01000005">
    <property type="protein sequence ID" value="GFE50841.1"/>
    <property type="molecule type" value="Genomic_DNA"/>
</dbReference>
<accession>A0A640VUS2</accession>
<feature type="compositionally biased region" description="Basic and acidic residues" evidence="1">
    <location>
        <begin position="1"/>
        <end position="22"/>
    </location>
</feature>
<protein>
    <submittedName>
        <fullName evidence="2">Uncharacterized protein</fullName>
    </submittedName>
</protein>
<evidence type="ECO:0000313" key="2">
    <source>
        <dbReference type="EMBL" id="GFE50841.1"/>
    </source>
</evidence>
<dbReference type="AlphaFoldDB" id="A0A640VUS2"/>
<reference evidence="2 3" key="1">
    <citation type="submission" date="2019-12" db="EMBL/GenBank/DDBJ databases">
        <title>Roseobacter cerasinus sp. nov., isolated from seawater around aquaculture.</title>
        <authorList>
            <person name="Muramatsu S."/>
            <person name="Takabe Y."/>
            <person name="Mori K."/>
            <person name="Takaichi S."/>
            <person name="Hanada S."/>
        </authorList>
    </citation>
    <scope>NUCLEOTIDE SEQUENCE [LARGE SCALE GENOMIC DNA]</scope>
    <source>
        <strain evidence="2 3">AI77</strain>
    </source>
</reference>
<name>A0A640VUS2_9RHOB</name>
<dbReference type="Proteomes" id="UP000436522">
    <property type="component" value="Unassembled WGS sequence"/>
</dbReference>
<proteinExistence type="predicted"/>
<gene>
    <name evidence="2" type="ORF">So717_25940</name>
</gene>
<sequence>MAKRSDPQDLPKNNTAREDRLKAALKANMMRRKEQARARTQSQGAEAGDSARAGAEKDR</sequence>
<evidence type="ECO:0000313" key="3">
    <source>
        <dbReference type="Proteomes" id="UP000436522"/>
    </source>
</evidence>